<dbReference type="Proteomes" id="UP000231056">
    <property type="component" value="Unassembled WGS sequence"/>
</dbReference>
<dbReference type="SUPFAM" id="SSF49478">
    <property type="entry name" value="Cna protein B-type domain"/>
    <property type="match status" value="1"/>
</dbReference>
<reference evidence="2 3" key="1">
    <citation type="submission" date="2017-09" db="EMBL/GenBank/DDBJ databases">
        <title>Depth-based differentiation of microbial function through sediment-hosted aquifers and enrichment of novel symbionts in the deep terrestrial subsurface.</title>
        <authorList>
            <person name="Probst A.J."/>
            <person name="Ladd B."/>
            <person name="Jarett J.K."/>
            <person name="Geller-Mcgrath D.E."/>
            <person name="Sieber C.M."/>
            <person name="Emerson J.B."/>
            <person name="Anantharaman K."/>
            <person name="Thomas B.C."/>
            <person name="Malmstrom R."/>
            <person name="Stieglmeier M."/>
            <person name="Klingl A."/>
            <person name="Woyke T."/>
            <person name="Ryan C.M."/>
            <person name="Banfield J.F."/>
        </authorList>
    </citation>
    <scope>NUCLEOTIDE SEQUENCE [LARGE SCALE GENOMIC DNA]</scope>
    <source>
        <strain evidence="2">CG11_big_fil_rev_8_21_14_0_20_36_8</strain>
    </source>
</reference>
<evidence type="ECO:0000313" key="2">
    <source>
        <dbReference type="EMBL" id="PIQ73100.1"/>
    </source>
</evidence>
<dbReference type="Pfam" id="PF12666">
    <property type="entry name" value="PrgI"/>
    <property type="match status" value="1"/>
</dbReference>
<evidence type="ECO:0000313" key="3">
    <source>
        <dbReference type="Proteomes" id="UP000231056"/>
    </source>
</evidence>
<feature type="transmembrane region" description="Helical" evidence="1">
    <location>
        <begin position="26"/>
        <end position="42"/>
    </location>
</feature>
<gene>
    <name evidence="2" type="ORF">COV58_04355</name>
</gene>
<evidence type="ECO:0008006" key="4">
    <source>
        <dbReference type="Google" id="ProtNLM"/>
    </source>
</evidence>
<feature type="transmembrane region" description="Helical" evidence="1">
    <location>
        <begin position="48"/>
        <end position="68"/>
    </location>
</feature>
<proteinExistence type="predicted"/>
<evidence type="ECO:0000256" key="1">
    <source>
        <dbReference type="SAM" id="Phobius"/>
    </source>
</evidence>
<comment type="caution">
    <text evidence="2">The sequence shown here is derived from an EMBL/GenBank/DDBJ whole genome shotgun (WGS) entry which is preliminary data.</text>
</comment>
<dbReference type="InterPro" id="IPR024414">
    <property type="entry name" value="Uncharacterised_PrgI"/>
</dbReference>
<dbReference type="AlphaFoldDB" id="A0A2M6ITB5"/>
<name>A0A2M6ITB5_9BACT</name>
<keyword evidence="1" id="KW-0472">Membrane</keyword>
<keyword evidence="1" id="KW-1133">Transmembrane helix</keyword>
<keyword evidence="1" id="KW-0812">Transmembrane</keyword>
<dbReference type="EMBL" id="PCVM01000103">
    <property type="protein sequence ID" value="PIQ73100.1"/>
    <property type="molecule type" value="Genomic_DNA"/>
</dbReference>
<sequence length="275" mass="31625">MDQHPVPRQITTFEFKLIGFMTLRQFLYLVVFFPIGYIIYIVNPIPYLNIFLGVVIGMIGVAFAFIQIQGRPLEVWIKNLLKRLNSPTQYTYKKRNDTIKVLTNLYFIQDPHVAMTHVDTKEKLLKYLETKKDPKQVGNDQRLNKQKNHIEDLLVQTKNTNPLSIKKVNISFPQSGDIESQSQSSKQPFLTGIVRNQRQIPLPGILVSIKNNAGVQIRLLKTNPHGIFATYSNLNSGVYDFEISDPKGNYFFDTMKLTIGSDQQKPLAFYSKELL</sequence>
<organism evidence="2 3">
    <name type="scientific">Candidatus Roizmanbacteria bacterium CG11_big_fil_rev_8_21_14_0_20_36_8</name>
    <dbReference type="NCBI Taxonomy" id="1974856"/>
    <lineage>
        <taxon>Bacteria</taxon>
        <taxon>Candidatus Roizmaniibacteriota</taxon>
    </lineage>
</organism>
<accession>A0A2M6ITB5</accession>
<protein>
    <recommendedName>
        <fullName evidence="4">Carboxypeptidase regulatory-like domain-containing protein</fullName>
    </recommendedName>
</protein>